<accession>A0ABP0A7M3</accession>
<organism evidence="1 2">
    <name type="scientific">Pipistrellus nathusii</name>
    <name type="common">Nathusius' pipistrelle</name>
    <dbReference type="NCBI Taxonomy" id="59473"/>
    <lineage>
        <taxon>Eukaryota</taxon>
        <taxon>Metazoa</taxon>
        <taxon>Chordata</taxon>
        <taxon>Craniata</taxon>
        <taxon>Vertebrata</taxon>
        <taxon>Euteleostomi</taxon>
        <taxon>Mammalia</taxon>
        <taxon>Eutheria</taxon>
        <taxon>Laurasiatheria</taxon>
        <taxon>Chiroptera</taxon>
        <taxon>Yangochiroptera</taxon>
        <taxon>Vespertilionidae</taxon>
        <taxon>Pipistrellus</taxon>
    </lineage>
</organism>
<proteinExistence type="predicted"/>
<dbReference type="EMBL" id="OY882862">
    <property type="protein sequence ID" value="CAK6446264.1"/>
    <property type="molecule type" value="Genomic_DNA"/>
</dbReference>
<protein>
    <submittedName>
        <fullName evidence="1">Uncharacterized protein</fullName>
    </submittedName>
</protein>
<keyword evidence="2" id="KW-1185">Reference proteome</keyword>
<dbReference type="Proteomes" id="UP001314169">
    <property type="component" value="Chromosome 5"/>
</dbReference>
<name>A0ABP0A7M3_PIPNA</name>
<reference evidence="1" key="1">
    <citation type="submission" date="2023-12" db="EMBL/GenBank/DDBJ databases">
        <authorList>
            <person name="Brown T."/>
        </authorList>
    </citation>
    <scope>NUCLEOTIDE SEQUENCE</scope>
</reference>
<gene>
    <name evidence="1" type="ORF">MPIPNATIZW_LOCUS14570</name>
</gene>
<evidence type="ECO:0000313" key="2">
    <source>
        <dbReference type="Proteomes" id="UP001314169"/>
    </source>
</evidence>
<evidence type="ECO:0000313" key="1">
    <source>
        <dbReference type="EMBL" id="CAK6446264.1"/>
    </source>
</evidence>
<sequence>MGTVMPRCWPGGCLVLRPHAVEGCGQQSPRAAPRVAEPALTPDGTVEVQASLQSPCSLEHFAGKRQGSPGPLRMRLAYAVLQKEAVLPVQGSCEHMAPIYSSREEAAGVNLVVLASCAVLFVLCPSPRPHSGPSECSVLSTRSCQAPAHRLGPRTSLPLQCGHTGCLSLLSGSWRCPLSALQAQGQPSRQLF</sequence>